<evidence type="ECO:0000313" key="2">
    <source>
        <dbReference type="EMBL" id="RLE46458.1"/>
    </source>
</evidence>
<gene>
    <name evidence="2" type="ORF">DRJ31_10015</name>
</gene>
<reference evidence="2 3" key="1">
    <citation type="submission" date="2018-06" db="EMBL/GenBank/DDBJ databases">
        <title>Extensive metabolic versatility and redundancy in microbially diverse, dynamic hydrothermal sediments.</title>
        <authorList>
            <person name="Dombrowski N."/>
            <person name="Teske A."/>
            <person name="Baker B.J."/>
        </authorList>
    </citation>
    <scope>NUCLEOTIDE SEQUENCE [LARGE SCALE GENOMIC DNA]</scope>
    <source>
        <strain evidence="2">B66_G16</strain>
    </source>
</reference>
<proteinExistence type="predicted"/>
<comment type="caution">
    <text evidence="2">The sequence shown here is derived from an EMBL/GenBank/DDBJ whole genome shotgun (WGS) entry which is preliminary data.</text>
</comment>
<name>A0A497EJQ7_9CREN</name>
<protein>
    <recommendedName>
        <fullName evidence="1">Cysteine-rich small domain-containing protein</fullName>
    </recommendedName>
</protein>
<dbReference type="InterPro" id="IPR007212">
    <property type="entry name" value="Zf-like"/>
</dbReference>
<organism evidence="2 3">
    <name type="scientific">Thermoproteota archaeon</name>
    <dbReference type="NCBI Taxonomy" id="2056631"/>
    <lineage>
        <taxon>Archaea</taxon>
        <taxon>Thermoproteota</taxon>
    </lineage>
</organism>
<dbReference type="Pfam" id="PF04071">
    <property type="entry name" value="zf-like"/>
    <property type="match status" value="1"/>
</dbReference>
<sequence>MKEEALLDLFRAMEGILGPNYECRYYPCHFSGQDCTFCFCPFYPCFLYRLGGEIIVSSKGNYVWSCKNCWWIHEKQNVEAVVNYFSGYSRQILIEEDWYFFNRSLQNILFGEELGVIVNGSYDLMPPNFYELEYLEVDKTEFLAVKLDDFEIKSVRKIKDIEEAENEILIPEKEGRIIRGKYKGLFVECRI</sequence>
<evidence type="ECO:0000313" key="3">
    <source>
        <dbReference type="Proteomes" id="UP000278475"/>
    </source>
</evidence>
<accession>A0A497EJQ7</accession>
<dbReference type="AlphaFoldDB" id="A0A497EJQ7"/>
<dbReference type="EMBL" id="QMQV01000183">
    <property type="protein sequence ID" value="RLE46458.1"/>
    <property type="molecule type" value="Genomic_DNA"/>
</dbReference>
<dbReference type="Proteomes" id="UP000278475">
    <property type="component" value="Unassembled WGS sequence"/>
</dbReference>
<feature type="domain" description="Cysteine-rich small" evidence="1">
    <location>
        <begin position="19"/>
        <end position="85"/>
    </location>
</feature>
<evidence type="ECO:0000259" key="1">
    <source>
        <dbReference type="Pfam" id="PF04071"/>
    </source>
</evidence>